<reference evidence="1 2" key="1">
    <citation type="submission" date="2018-01" db="EMBL/GenBank/DDBJ databases">
        <title>Complete genome sequence of Bacteriovorax stolpii DSM12778.</title>
        <authorList>
            <person name="Tang B."/>
            <person name="Chang J."/>
        </authorList>
    </citation>
    <scope>NUCLEOTIDE SEQUENCE [LARGE SCALE GENOMIC DNA]</scope>
    <source>
        <strain evidence="1 2">DSM 12778</strain>
    </source>
</reference>
<dbReference type="Proteomes" id="UP000235584">
    <property type="component" value="Chromosome"/>
</dbReference>
<dbReference type="RefSeq" id="WP_102242500.1">
    <property type="nucleotide sequence ID" value="NZ_CP025704.1"/>
</dbReference>
<evidence type="ECO:0000313" key="2">
    <source>
        <dbReference type="Proteomes" id="UP000235584"/>
    </source>
</evidence>
<keyword evidence="2" id="KW-1185">Reference proteome</keyword>
<evidence type="ECO:0000313" key="1">
    <source>
        <dbReference type="EMBL" id="AUN97205.1"/>
    </source>
</evidence>
<proteinExistence type="predicted"/>
<organism evidence="1 2">
    <name type="scientific">Bacteriovorax stolpii</name>
    <name type="common">Bdellovibrio stolpii</name>
    <dbReference type="NCBI Taxonomy" id="960"/>
    <lineage>
        <taxon>Bacteria</taxon>
        <taxon>Pseudomonadati</taxon>
        <taxon>Bdellovibrionota</taxon>
        <taxon>Bacteriovoracia</taxon>
        <taxon>Bacteriovoracales</taxon>
        <taxon>Bacteriovoracaceae</taxon>
        <taxon>Bacteriovorax</taxon>
    </lineage>
</organism>
<dbReference type="OrthoDB" id="5292234at2"/>
<gene>
    <name evidence="1" type="ORF">C0V70_03590</name>
</gene>
<dbReference type="KEGG" id="bsto:C0V70_03590"/>
<name>A0A2K9NQ79_BACTC</name>
<protein>
    <submittedName>
        <fullName evidence="1">Uncharacterized protein</fullName>
    </submittedName>
</protein>
<sequence length="203" mass="22810">MKSLLVLFVIIFPLSSFAIVNEVAFDFGYDRQIYGLQRQNSSVNRTYSAALSTYIFDYTAIDLNASRSSDITTENERYNVTTGIDVVGQQNRVTSNVYGVGIKQMFAPRTARLIPGISIGYAKQFLNYNSDLTIEDTSTKARTNLAGRTTKQRIDSVFGTLSLQLRMTERLSLKGSVKTLFPAFELDKARDNVKYAIGFSWVF</sequence>
<dbReference type="EMBL" id="CP025704">
    <property type="protein sequence ID" value="AUN97205.1"/>
    <property type="molecule type" value="Genomic_DNA"/>
</dbReference>
<accession>A0A2K9NQ79</accession>
<dbReference type="AlphaFoldDB" id="A0A2K9NQ79"/>